<protein>
    <submittedName>
        <fullName evidence="4">OSJNBa0089E12.12 protein</fullName>
    </submittedName>
</protein>
<keyword evidence="1" id="KW-0175">Coiled coil</keyword>
<organism evidence="4 5">
    <name type="scientific">Oryza sativa subsp. japonica</name>
    <name type="common">Rice</name>
    <dbReference type="NCBI Taxonomy" id="39947"/>
    <lineage>
        <taxon>Eukaryota</taxon>
        <taxon>Viridiplantae</taxon>
        <taxon>Streptophyta</taxon>
        <taxon>Embryophyta</taxon>
        <taxon>Tracheophyta</taxon>
        <taxon>Spermatophyta</taxon>
        <taxon>Magnoliopsida</taxon>
        <taxon>Liliopsida</taxon>
        <taxon>Poales</taxon>
        <taxon>Poaceae</taxon>
        <taxon>BOP clade</taxon>
        <taxon>Oryzoideae</taxon>
        <taxon>Oryzeae</taxon>
        <taxon>Oryzinae</taxon>
        <taxon>Oryza</taxon>
        <taxon>Oryza sativa</taxon>
    </lineage>
</organism>
<dbReference type="EMBL" id="AL606605">
    <property type="protein sequence ID" value="CAE03074.3"/>
    <property type="molecule type" value="Genomic_DNA"/>
</dbReference>
<reference evidence="5" key="1">
    <citation type="journal article" date="2005" name="Nature">
        <title>The map-based sequence of the rice genome.</title>
        <authorList>
            <consortium name="International rice genome sequencing project (IRGSP)"/>
            <person name="Matsumoto T."/>
            <person name="Wu J."/>
            <person name="Kanamori H."/>
            <person name="Katayose Y."/>
            <person name="Fujisawa M."/>
            <person name="Namiki N."/>
            <person name="Mizuno H."/>
            <person name="Yamamoto K."/>
            <person name="Antonio B.A."/>
            <person name="Baba T."/>
            <person name="Sakata K."/>
            <person name="Nagamura Y."/>
            <person name="Aoki H."/>
            <person name="Arikawa K."/>
            <person name="Arita K."/>
            <person name="Bito T."/>
            <person name="Chiden Y."/>
            <person name="Fujitsuka N."/>
            <person name="Fukunaka R."/>
            <person name="Hamada M."/>
            <person name="Harada C."/>
            <person name="Hayashi A."/>
            <person name="Hijishita S."/>
            <person name="Honda M."/>
            <person name="Hosokawa S."/>
            <person name="Ichikawa Y."/>
            <person name="Idonuma A."/>
            <person name="Iijima M."/>
            <person name="Ikeda M."/>
            <person name="Ikeno M."/>
            <person name="Ito K."/>
            <person name="Ito S."/>
            <person name="Ito T."/>
            <person name="Ito Y."/>
            <person name="Ito Y."/>
            <person name="Iwabuchi A."/>
            <person name="Kamiya K."/>
            <person name="Karasawa W."/>
            <person name="Kurita K."/>
            <person name="Katagiri S."/>
            <person name="Kikuta A."/>
            <person name="Kobayashi H."/>
            <person name="Kobayashi N."/>
            <person name="Machita K."/>
            <person name="Maehara T."/>
            <person name="Masukawa M."/>
            <person name="Mizubayashi T."/>
            <person name="Mukai Y."/>
            <person name="Nagasaki H."/>
            <person name="Nagata Y."/>
            <person name="Naito S."/>
            <person name="Nakashima M."/>
            <person name="Nakama Y."/>
            <person name="Nakamichi Y."/>
            <person name="Nakamura M."/>
            <person name="Meguro A."/>
            <person name="Negishi M."/>
            <person name="Ohta I."/>
            <person name="Ohta T."/>
            <person name="Okamoto M."/>
            <person name="Ono N."/>
            <person name="Saji S."/>
            <person name="Sakaguchi M."/>
            <person name="Sakai K."/>
            <person name="Shibata M."/>
            <person name="Shimokawa T."/>
            <person name="Song J."/>
            <person name="Takazaki Y."/>
            <person name="Terasawa K."/>
            <person name="Tsugane M."/>
            <person name="Tsuji K."/>
            <person name="Ueda S."/>
            <person name="Waki K."/>
            <person name="Yamagata H."/>
            <person name="Yamamoto M."/>
            <person name="Yamamoto S."/>
            <person name="Yamane H."/>
            <person name="Yoshiki S."/>
            <person name="Yoshihara R."/>
            <person name="Yukawa K."/>
            <person name="Zhong H."/>
            <person name="Yano M."/>
            <person name="Yuan Q."/>
            <person name="Ouyang S."/>
            <person name="Liu J."/>
            <person name="Jones K.M."/>
            <person name="Gansberger K."/>
            <person name="Moffat K."/>
            <person name="Hill J."/>
            <person name="Bera J."/>
            <person name="Fadrosh D."/>
            <person name="Jin S."/>
            <person name="Johri S."/>
            <person name="Kim M."/>
            <person name="Overton L."/>
            <person name="Reardon M."/>
            <person name="Tsitrin T."/>
            <person name="Vuong H."/>
            <person name="Weaver B."/>
            <person name="Ciecko A."/>
            <person name="Tallon L."/>
            <person name="Jackson J."/>
            <person name="Pai G."/>
            <person name="Aken S.V."/>
            <person name="Utterback T."/>
            <person name="Reidmuller S."/>
            <person name="Feldblyum T."/>
            <person name="Hsiao J."/>
            <person name="Zismann V."/>
            <person name="Iobst S."/>
            <person name="de Vazeille A.R."/>
            <person name="Buell C.R."/>
            <person name="Ying K."/>
            <person name="Li Y."/>
            <person name="Lu T."/>
            <person name="Huang Y."/>
            <person name="Zhao Q."/>
            <person name="Feng Q."/>
            <person name="Zhang L."/>
            <person name="Zhu J."/>
            <person name="Weng Q."/>
            <person name="Mu J."/>
            <person name="Lu Y."/>
            <person name="Fan D."/>
            <person name="Liu Y."/>
            <person name="Guan J."/>
            <person name="Zhang Y."/>
            <person name="Yu S."/>
            <person name="Liu X."/>
            <person name="Zhang Y."/>
            <person name="Hong G."/>
            <person name="Han B."/>
            <person name="Choisne N."/>
            <person name="Demange N."/>
            <person name="Orjeda G."/>
            <person name="Samain S."/>
            <person name="Cattolico L."/>
            <person name="Pelletier E."/>
            <person name="Couloux A."/>
            <person name="Segurens B."/>
            <person name="Wincker P."/>
            <person name="D'Hont A."/>
            <person name="Scarpelli C."/>
            <person name="Weissenbach J."/>
            <person name="Salanoubat M."/>
            <person name="Quetier F."/>
            <person name="Yu Y."/>
            <person name="Kim H.R."/>
            <person name="Rambo T."/>
            <person name="Currie J."/>
            <person name="Collura K."/>
            <person name="Luo M."/>
            <person name="Yang T."/>
            <person name="Ammiraju J.S.S."/>
            <person name="Engler F."/>
            <person name="Soderlund C."/>
            <person name="Wing R.A."/>
            <person name="Palmer L.E."/>
            <person name="de la Bastide M."/>
            <person name="Spiegel L."/>
            <person name="Nascimento L."/>
            <person name="Zutavern T."/>
            <person name="O'Shaughnessy A."/>
            <person name="Dike S."/>
            <person name="Dedhia N."/>
            <person name="Preston R."/>
            <person name="Balija V."/>
            <person name="McCombie W.R."/>
            <person name="Chow T."/>
            <person name="Chen H."/>
            <person name="Chung M."/>
            <person name="Chen C."/>
            <person name="Shaw J."/>
            <person name="Wu H."/>
            <person name="Hsiao K."/>
            <person name="Chao Y."/>
            <person name="Chu M."/>
            <person name="Cheng C."/>
            <person name="Hour A."/>
            <person name="Lee P."/>
            <person name="Lin S."/>
            <person name="Lin Y."/>
            <person name="Liou J."/>
            <person name="Liu S."/>
            <person name="Hsing Y."/>
            <person name="Raghuvanshi S."/>
            <person name="Mohanty A."/>
            <person name="Bharti A.K."/>
            <person name="Gaur A."/>
            <person name="Gupta V."/>
            <person name="Kumar D."/>
            <person name="Ravi V."/>
            <person name="Vij S."/>
            <person name="Kapur A."/>
            <person name="Khurana P."/>
            <person name="Khurana P."/>
            <person name="Khurana J.P."/>
            <person name="Tyagi A.K."/>
            <person name="Gaikwad K."/>
            <person name="Singh A."/>
            <person name="Dalal V."/>
            <person name="Srivastava S."/>
            <person name="Dixit A."/>
            <person name="Pal A.K."/>
            <person name="Ghazi I.A."/>
            <person name="Yadav M."/>
            <person name="Pandit A."/>
            <person name="Bhargava A."/>
            <person name="Sureshbabu K."/>
            <person name="Batra K."/>
            <person name="Sharma T.R."/>
            <person name="Mohapatra T."/>
            <person name="Singh N.K."/>
            <person name="Messing J."/>
            <person name="Nelson A.B."/>
            <person name="Fuks G."/>
            <person name="Kavchok S."/>
            <person name="Keizer G."/>
            <person name="Linton E."/>
            <person name="Llaca V."/>
            <person name="Song R."/>
            <person name="Tanyolac B."/>
            <person name="Young S."/>
            <person name="Ho-Il K."/>
            <person name="Hahn J.H."/>
            <person name="Sangsakoo G."/>
            <person name="Vanavichit A."/>
            <person name="de Mattos Luiz.A.T."/>
            <person name="Zimmer P.D."/>
            <person name="Malone G."/>
            <person name="Dellagostin O."/>
            <person name="de Oliveira A.C."/>
            <person name="Bevan M."/>
            <person name="Bancroft I."/>
            <person name="Minx P."/>
            <person name="Cordum H."/>
            <person name="Wilson R."/>
            <person name="Cheng Z."/>
            <person name="Jin W."/>
            <person name="Jiang J."/>
            <person name="Leong S.A."/>
            <person name="Iwama H."/>
            <person name="Gojobori T."/>
            <person name="Itoh T."/>
            <person name="Niimura Y."/>
            <person name="Fujii Y."/>
            <person name="Habara T."/>
            <person name="Sakai H."/>
            <person name="Sato Y."/>
            <person name="Wilson G."/>
            <person name="Kumar K."/>
            <person name="McCouch S."/>
            <person name="Juretic N."/>
            <person name="Hoen D."/>
            <person name="Wright S."/>
            <person name="Bruskiewich R."/>
            <person name="Bureau T."/>
            <person name="Miyao A."/>
            <person name="Hirochika H."/>
            <person name="Nishikawa T."/>
            <person name="Kadowaki K."/>
            <person name="Sugiura M."/>
            <person name="Burr B."/>
            <person name="Sasaki T."/>
        </authorList>
    </citation>
    <scope>NUCLEOTIDE SEQUENCE [LARGE SCALE GENOMIC DNA]</scope>
    <source>
        <strain evidence="5">cv. Nipponbare</strain>
    </source>
</reference>
<gene>
    <name evidence="4" type="primary">OSJNBa0089E12.12</name>
</gene>
<feature type="region of interest" description="Disordered" evidence="2">
    <location>
        <begin position="1012"/>
        <end position="1041"/>
    </location>
</feature>
<evidence type="ECO:0000256" key="2">
    <source>
        <dbReference type="SAM" id="MobiDB-lite"/>
    </source>
</evidence>
<feature type="coiled-coil region" evidence="1">
    <location>
        <begin position="775"/>
        <end position="842"/>
    </location>
</feature>
<feature type="region of interest" description="Disordered" evidence="2">
    <location>
        <begin position="305"/>
        <end position="574"/>
    </location>
</feature>
<dbReference type="PANTHER" id="PTHR33026">
    <property type="entry name" value="OS06G0360600 PROTEIN"/>
    <property type="match status" value="1"/>
</dbReference>
<dbReference type="InterPro" id="IPR007321">
    <property type="entry name" value="Transposase_28"/>
</dbReference>
<evidence type="ECO:0000313" key="4">
    <source>
        <dbReference type="EMBL" id="CAE03074.3"/>
    </source>
</evidence>
<dbReference type="AlphaFoldDB" id="Q7XQL2"/>
<sequence length="1041" mass="112124">MARGSALLDGSVLPPSRIVSERQAGLPRRFMPESATGREIVTLGEGRPAPRYPGRSVFFLPFAMAGLVPPFSSFFMDVLEFYDLQMAHLTPNAVMSLAIFAHLCEMFIGVRPSLRLFRWFFTVQPVSPPSVVGGCYFQPRGPVLNRYIPCVLRKKWDDWKSDWFYTPLADEARLRLPSQPPAQASSWRAPVDLGDGYDAVLDRLAGLRSQGLTGAMVYGDYLRRRIAPLQRRARGAWEYTGSEDYMRTHQGVRWDWAPKDFKIVVQRVLNLSSVEASLIPQGVLPLCSDPDRASILTILQAVGASEERAPRGHDGAGGSRKGEQSTPGGGRASGPRDGGPGSSRPIDARGKRKQEGTPSPPPPRGGGAARVSSRRPEGATPTPQPEGERKKKQLRKMGGIELSRGNLISPPRWSFNRPPRRPGGGNLIGEKPRIAYGKPRRPPGRPPGLARPRKPLGRRPDSARAEATTSSEATHETDRQEAADRLREAEEAAQVAVRACQAEEAAREEATLRQAEATTTSEAARDEAAGASLGPTPSGDAQDKPGPGDVPESGTSIGGPSRAASSPRRLFPAPSVAPLSAEPLLQALAVANTTVLDGLSAQMEALQAERAELDAAWARVEEGRRSVEAMVEVGRKAHRRHASELEARRKVLREIAKEVEEERGAALIATTVMNEAQDTLRLQYGSWEAELGKKLDAARGVLDAAAARERRAAETEVASRRREEALEARAMALEERACAVERDLADREAAVAIREATLAAHEAACAEEESALRLREDALTERERALEEAEAAAQRLADSMSLREAAREEQARRNLEGARAERAALDQRAAELEAQARELGARARSSGAAAGESDLAARLAAAEHTIADLQGALDSSAGEVEALRLAGEVGPGMLRDAVSCLDRAGRQVGLWGGRTAKYAANQGGLAQRLSEMAGTLQRLPEELERTIKSSSRDLARGAVELVLASYQARDPDFSPWTALDEFPLGTEDDARAQVRDAADHIVHSFEGSAPRLAFALDSDEEGGDGDLGDSGDEAGDPGASE</sequence>
<feature type="domain" description="Transposase (putative) gypsy type" evidence="3">
    <location>
        <begin position="57"/>
        <end position="124"/>
    </location>
</feature>
<feature type="compositionally biased region" description="Gly residues" evidence="2">
    <location>
        <begin position="327"/>
        <end position="341"/>
    </location>
</feature>
<feature type="compositionally biased region" description="Basic and acidic residues" evidence="2">
    <location>
        <begin position="346"/>
        <end position="355"/>
    </location>
</feature>
<evidence type="ECO:0000256" key="1">
    <source>
        <dbReference type="SAM" id="Coils"/>
    </source>
</evidence>
<dbReference type="Pfam" id="PF04195">
    <property type="entry name" value="Transposase_28"/>
    <property type="match status" value="1"/>
</dbReference>
<dbReference type="Proteomes" id="UP000000763">
    <property type="component" value="Chromosome 4"/>
</dbReference>
<accession>Q7XQL2</accession>
<proteinExistence type="predicted"/>
<feature type="compositionally biased region" description="Acidic residues" evidence="2">
    <location>
        <begin position="1017"/>
        <end position="1035"/>
    </location>
</feature>
<dbReference type="PANTHER" id="PTHR33026:SF7">
    <property type="entry name" value="OS03G0100275 PROTEIN"/>
    <property type="match status" value="1"/>
</dbReference>
<feature type="compositionally biased region" description="Basic and acidic residues" evidence="2">
    <location>
        <begin position="305"/>
        <end position="314"/>
    </location>
</feature>
<feature type="compositionally biased region" description="Low complexity" evidence="2">
    <location>
        <begin position="492"/>
        <end position="503"/>
    </location>
</feature>
<evidence type="ECO:0000259" key="3">
    <source>
        <dbReference type="Pfam" id="PF04195"/>
    </source>
</evidence>
<feature type="compositionally biased region" description="Basic and acidic residues" evidence="2">
    <location>
        <begin position="473"/>
        <end position="490"/>
    </location>
</feature>
<evidence type="ECO:0000313" key="5">
    <source>
        <dbReference type="Proteomes" id="UP000000763"/>
    </source>
</evidence>
<reference evidence="5" key="2">
    <citation type="journal article" date="2008" name="Nucleic Acids Res.">
        <title>The rice annotation project database (RAP-DB): 2008 update.</title>
        <authorList>
            <consortium name="The rice annotation project (RAP)"/>
        </authorList>
    </citation>
    <scope>GENOME REANNOTATION</scope>
    <source>
        <strain evidence="5">cv. Nipponbare</strain>
    </source>
</reference>
<name>Q7XQL2_ORYSJ</name>